<organism evidence="4">
    <name type="scientific">Gongylonema pulchrum</name>
    <dbReference type="NCBI Taxonomy" id="637853"/>
    <lineage>
        <taxon>Eukaryota</taxon>
        <taxon>Metazoa</taxon>
        <taxon>Ecdysozoa</taxon>
        <taxon>Nematoda</taxon>
        <taxon>Chromadorea</taxon>
        <taxon>Rhabditida</taxon>
        <taxon>Spirurina</taxon>
        <taxon>Spiruromorpha</taxon>
        <taxon>Spiruroidea</taxon>
        <taxon>Gongylonematidae</taxon>
        <taxon>Gongylonema</taxon>
    </lineage>
</organism>
<evidence type="ECO:0000313" key="2">
    <source>
        <dbReference type="EMBL" id="VDN32516.1"/>
    </source>
</evidence>
<reference evidence="2 3" key="2">
    <citation type="submission" date="2018-11" db="EMBL/GenBank/DDBJ databases">
        <authorList>
            <consortium name="Pathogen Informatics"/>
        </authorList>
    </citation>
    <scope>NUCLEOTIDE SEQUENCE [LARGE SCALE GENOMIC DNA]</scope>
</reference>
<keyword evidence="1" id="KW-0812">Transmembrane</keyword>
<protein>
    <submittedName>
        <fullName evidence="4">Secreted protein</fullName>
    </submittedName>
</protein>
<sequence length="83" mass="9355">MFATCGLIVKLVPSTALPDDGVAFTTLLFSTAHKIHVILFYIFGFCGIGFFISNVICHRQSLYYLNPYVSSLEVCFNIMFTEF</sequence>
<gene>
    <name evidence="2" type="ORF">GPUH_LOCUS18820</name>
</gene>
<proteinExistence type="predicted"/>
<accession>A0A183ECX9</accession>
<dbReference type="OrthoDB" id="68581at2759"/>
<keyword evidence="3" id="KW-1185">Reference proteome</keyword>
<dbReference type="EMBL" id="UYRT01087394">
    <property type="protein sequence ID" value="VDN32516.1"/>
    <property type="molecule type" value="Genomic_DNA"/>
</dbReference>
<reference evidence="4" key="1">
    <citation type="submission" date="2016-06" db="UniProtKB">
        <authorList>
            <consortium name="WormBaseParasite"/>
        </authorList>
    </citation>
    <scope>IDENTIFICATION</scope>
</reference>
<dbReference type="AlphaFoldDB" id="A0A183ECX9"/>
<keyword evidence="1" id="KW-0472">Membrane</keyword>
<feature type="transmembrane region" description="Helical" evidence="1">
    <location>
        <begin position="34"/>
        <end position="57"/>
    </location>
</feature>
<dbReference type="Proteomes" id="UP000271098">
    <property type="component" value="Unassembled WGS sequence"/>
</dbReference>
<keyword evidence="1" id="KW-1133">Transmembrane helix</keyword>
<name>A0A183ECX9_9BILA</name>
<dbReference type="WBParaSite" id="GPUH_0001884501-mRNA-1">
    <property type="protein sequence ID" value="GPUH_0001884501-mRNA-1"/>
    <property type="gene ID" value="GPUH_0001884501"/>
</dbReference>
<evidence type="ECO:0000256" key="1">
    <source>
        <dbReference type="SAM" id="Phobius"/>
    </source>
</evidence>
<evidence type="ECO:0000313" key="4">
    <source>
        <dbReference type="WBParaSite" id="GPUH_0001884501-mRNA-1"/>
    </source>
</evidence>
<evidence type="ECO:0000313" key="3">
    <source>
        <dbReference type="Proteomes" id="UP000271098"/>
    </source>
</evidence>